<comment type="caution">
    <text evidence="2">The sequence shown here is derived from an EMBL/GenBank/DDBJ whole genome shotgun (WGS) entry which is preliminary data.</text>
</comment>
<dbReference type="AlphaFoldDB" id="A0A6L2P2K9"/>
<proteinExistence type="predicted"/>
<sequence length="743" mass="84673">MLTSNGFSLKVFDPVTASTPTETSKPLLKDAEAEDVDVHLYRSMIGSLMYLTASRPDIMFVVCACARFQDSPFELEAYTDSDYAGASLDRKSTIGEYVAAVSCCGQVLWIQNQMLDYGYNFMNTKIFIDNGSTICIVKNLVFHSKTKHIGIQHHFIRDSNEKKLIQMIKIHTDQNVADLLIKAFDKPTESKGFEQIIDFLNANPIKYALTVNPTIYTLCVKQFWATVKVKTVNGEEQIQALVDKKKVIITESSVKSDLHIEDAEVKLKAYSNIKRFMLHLLTPRRFFANMKRQGKDFSGKVTPVFETMMVQPQEDMGQDLEIQTHSHHTPTVTQPSTSSQPQQKQKSKKSKKRINEVPQVSDSTHDVADEHVTTTSNDPLLSGVALVDETHERNDQDMFDTSILDDEEVVIEKEVSTANPVPTASEVVTNVGVEVSTATITSQFSMDEITLVKALIDIKTSKHKKQGIVMQEPSETPTPTPIDSSQQSSKAKNKGKAKMIEPEKPLKRKDQIMIDEEVFRNLEAQTQAELEEEERLPRQKKEEANIALIESWDNTQAMMDADYKLAVRLQEEKRGELTIEEKSRLFVELIDKRKKYFARIRAEKIKKLVKGSEKVAKCRSKRTGGKLEKEDAKREDLEVLWSFVKAIFKKIKPVDDMDNPLVKVMYLNEVFGYILLIKTKLLIKKLEDSEGKHQVYGRIVRIKRLHDDIRVPAAQVYISAVKLNLVLFIEVRLLRDEDWKYAK</sequence>
<feature type="region of interest" description="Disordered" evidence="1">
    <location>
        <begin position="464"/>
        <end position="500"/>
    </location>
</feature>
<feature type="region of interest" description="Disordered" evidence="1">
    <location>
        <begin position="326"/>
        <end position="366"/>
    </location>
</feature>
<accession>A0A6L2P2K9</accession>
<dbReference type="CDD" id="cd09272">
    <property type="entry name" value="RNase_HI_RT_Ty1"/>
    <property type="match status" value="1"/>
</dbReference>
<protein>
    <submittedName>
        <fullName evidence="2">Uncharacterized protein</fullName>
    </submittedName>
</protein>
<feature type="compositionally biased region" description="Low complexity" evidence="1">
    <location>
        <begin position="329"/>
        <end position="344"/>
    </location>
</feature>
<dbReference type="PANTHER" id="PTHR11439">
    <property type="entry name" value="GAG-POL-RELATED RETROTRANSPOSON"/>
    <property type="match status" value="1"/>
</dbReference>
<dbReference type="EMBL" id="BKCJ010010684">
    <property type="protein sequence ID" value="GEU92670.1"/>
    <property type="molecule type" value="Genomic_DNA"/>
</dbReference>
<gene>
    <name evidence="2" type="ORF">Tci_064648</name>
</gene>
<evidence type="ECO:0000256" key="1">
    <source>
        <dbReference type="SAM" id="MobiDB-lite"/>
    </source>
</evidence>
<evidence type="ECO:0000313" key="2">
    <source>
        <dbReference type="EMBL" id="GEU92670.1"/>
    </source>
</evidence>
<reference evidence="2" key="1">
    <citation type="journal article" date="2019" name="Sci. Rep.">
        <title>Draft genome of Tanacetum cinerariifolium, the natural source of mosquito coil.</title>
        <authorList>
            <person name="Yamashiro T."/>
            <person name="Shiraishi A."/>
            <person name="Satake H."/>
            <person name="Nakayama K."/>
        </authorList>
    </citation>
    <scope>NUCLEOTIDE SEQUENCE</scope>
</reference>
<organism evidence="2">
    <name type="scientific">Tanacetum cinerariifolium</name>
    <name type="common">Dalmatian daisy</name>
    <name type="synonym">Chrysanthemum cinerariifolium</name>
    <dbReference type="NCBI Taxonomy" id="118510"/>
    <lineage>
        <taxon>Eukaryota</taxon>
        <taxon>Viridiplantae</taxon>
        <taxon>Streptophyta</taxon>
        <taxon>Embryophyta</taxon>
        <taxon>Tracheophyta</taxon>
        <taxon>Spermatophyta</taxon>
        <taxon>Magnoliopsida</taxon>
        <taxon>eudicotyledons</taxon>
        <taxon>Gunneridae</taxon>
        <taxon>Pentapetalae</taxon>
        <taxon>asterids</taxon>
        <taxon>campanulids</taxon>
        <taxon>Asterales</taxon>
        <taxon>Asteraceae</taxon>
        <taxon>Asteroideae</taxon>
        <taxon>Anthemideae</taxon>
        <taxon>Anthemidinae</taxon>
        <taxon>Tanacetum</taxon>
    </lineage>
</organism>
<dbReference type="PANTHER" id="PTHR11439:SF495">
    <property type="entry name" value="REVERSE TRANSCRIPTASE, RNA-DEPENDENT DNA POLYMERASE-RELATED"/>
    <property type="match status" value="1"/>
</dbReference>
<name>A0A6L2P2K9_TANCI</name>
<feature type="compositionally biased region" description="Polar residues" evidence="1">
    <location>
        <begin position="473"/>
        <end position="490"/>
    </location>
</feature>